<dbReference type="InterPro" id="IPR012337">
    <property type="entry name" value="RNaseH-like_sf"/>
</dbReference>
<feature type="region of interest" description="Disordered" evidence="10">
    <location>
        <begin position="364"/>
        <end position="657"/>
    </location>
</feature>
<dbReference type="Gene3D" id="3.30.420.10">
    <property type="entry name" value="Ribonuclease H-like superfamily/Ribonuclease H"/>
    <property type="match status" value="1"/>
</dbReference>
<evidence type="ECO:0000256" key="8">
    <source>
        <dbReference type="ARBA" id="ARBA00040531"/>
    </source>
</evidence>
<evidence type="ECO:0000256" key="3">
    <source>
        <dbReference type="ARBA" id="ARBA00022723"/>
    </source>
</evidence>
<gene>
    <name evidence="12" type="ORF">PLEOSDRAFT_1109649</name>
</gene>
<dbReference type="STRING" id="1137138.A0A067N3D9"/>
<dbReference type="GO" id="GO:0003676">
    <property type="term" value="F:nucleic acid binding"/>
    <property type="evidence" value="ECO:0007669"/>
    <property type="project" value="InterPro"/>
</dbReference>
<evidence type="ECO:0000313" key="12">
    <source>
        <dbReference type="EMBL" id="KDQ22538.1"/>
    </source>
</evidence>
<name>A0A067N3D9_PLEO1</name>
<dbReference type="VEuPathDB" id="FungiDB:PLEOSDRAFT_1109649"/>
<dbReference type="PANTHER" id="PTHR13620:SF109">
    <property type="entry name" value="3'-5' EXONUCLEASE"/>
    <property type="match status" value="1"/>
</dbReference>
<dbReference type="SMART" id="SM00474">
    <property type="entry name" value="35EXOc"/>
    <property type="match status" value="1"/>
</dbReference>
<dbReference type="Gene3D" id="2.60.120.650">
    <property type="entry name" value="Cupin"/>
    <property type="match status" value="1"/>
</dbReference>
<proteinExistence type="predicted"/>
<evidence type="ECO:0000256" key="10">
    <source>
        <dbReference type="SAM" id="MobiDB-lite"/>
    </source>
</evidence>
<dbReference type="GO" id="GO:0005634">
    <property type="term" value="C:nucleus"/>
    <property type="evidence" value="ECO:0007669"/>
    <property type="project" value="UniProtKB-SubCell"/>
</dbReference>
<feature type="compositionally biased region" description="Acidic residues" evidence="10">
    <location>
        <begin position="531"/>
        <end position="545"/>
    </location>
</feature>
<evidence type="ECO:0000256" key="1">
    <source>
        <dbReference type="ARBA" id="ARBA00004123"/>
    </source>
</evidence>
<sequence>MSSNLSKDIGSLSLQEEAPLSLLSGPLEPGVAATFTTVANSLGLAQLPWFTPLDILEISSTNECRRELLRKQLFQSHREAGAWVADPSCEENRASLVLCSILTQTLLAFLEGDAAIDRYPCDAFRLPDGQIKFSTSISDTLTKLRDWPSTILGKALRAMETERKRHGKGPADSIPPGDDSVSNLFSIFNKYKKRGLYAKILANIVIAAMGLRYSMDGVDLPEYWDEVSNITGLNPTDILEYKSQYGTYGPRIILLPIHLAATLSPLLLLMTKDLMAKSISRHSHLLMWRHLGSARPSQLVAYEDVIWRTVHSIAIRPSSVDSSMKQMFERLKQLSQFDPAVKDSNFGISAEAASFFVQLEPLLRSSTPPADGPLSSKPGPSKPRPTASPAHNGTPPPAADPPMDVDGDGQPPSENPQPGGKANADEENGPDGGQDGRRSITPPPAADPPMRVDSPTTEQSRDQNNDGDDSDADVRRNDTLGPQQDTRAVDNVSDNDMDVENHPVEPSAGRDTGGHGLDEGGDTNDPPTADEAGEPSGVDDDEDLDTSGAGRSGGDPNSAPLRIIIPPRKLKRGRSPAIEPESGHSKRTRSTTFRPRGLPSPPHRRTTRLRSSTIQPQSQLSPPAAKSSSSITVRRRSTRKPTTTPTVLPVTNPSLPPLVGTSKEHRFLAPPQSLYDIRGGAVEFLPSFHNESHVQSVLALIRGIRRSYGDSAPPYTTGKEGILIKPVSYHDYKAWQSSGQLGDELKSKVILVTGVPHPNHKTLDEAVRDLSISLDAPLICHDQSVEMGAEGNERHRETTLAQLIDISQSPDAKSLNFLDIPGPIAADVPLVHDDTLDRACYPMTWDVHQARQSADMTSLQWTIAATPWSWHHLHMDTNGFGTLAMSTYGRKLWAVFRCKGDTFGTRPIDWQINPGLLDDNVLDSEEYEVDYAILEPGAALVMPGGCPHMVVTLDDSTVFMGRHFYQGRSIRRHMFSFVHSACIPLSTNTDHNQCAASIIRRLVAAFRAACFTPDAIPARFRSQFADMKTTEGIKDTLVVCVVGRLLPAIFKDDKSFNDDLVVASTSSLALIQQIQASDAHRFKDSNGRPLDFYEDIYVLYLRHVCSVYIRLLSWSPDSLLTGAHTRLSKIPETKGYEPMLNSSSESVDLGDSDLNLDVDVADDALTVVSHLDGVANALGHLNDAAQASRFFGFDIEHASDHRVRLVQLATPLHVYVFDLFAIGEFPAALQDFLEDANLVKMGVDTYGDARILYRSNAVTLRGGGELSRLHRIHDMSGALANVPFKQNVALATLTSVWLDLELDKSLQNSDWGSQLTINQYRYAALDAVAGFKIYQAMMLVPQLATVRASYWIFEDIDHFTNTRLGLRDDHPAYAAKSPQLVNVVTGHINRLEYVLSSADLEMGGSQSWSSINVPATVAFYQAVSSALATYRSNIA</sequence>
<evidence type="ECO:0000313" key="13">
    <source>
        <dbReference type="Proteomes" id="UP000027073"/>
    </source>
</evidence>
<dbReference type="EMBL" id="KL198014">
    <property type="protein sequence ID" value="KDQ22538.1"/>
    <property type="molecule type" value="Genomic_DNA"/>
</dbReference>
<evidence type="ECO:0000256" key="4">
    <source>
        <dbReference type="ARBA" id="ARBA00022801"/>
    </source>
</evidence>
<dbReference type="InterPro" id="IPR003347">
    <property type="entry name" value="JmjC_dom"/>
</dbReference>
<dbReference type="Pfam" id="PF01612">
    <property type="entry name" value="DNA_pol_A_exo1"/>
    <property type="match status" value="1"/>
</dbReference>
<dbReference type="CDD" id="cd06141">
    <property type="entry name" value="WRN_exo"/>
    <property type="match status" value="1"/>
</dbReference>
<dbReference type="InterPro" id="IPR002562">
    <property type="entry name" value="3'-5'_exonuclease_dom"/>
</dbReference>
<dbReference type="HOGENOM" id="CLU_252199_0_0_1"/>
<dbReference type="Proteomes" id="UP000027073">
    <property type="component" value="Unassembled WGS sequence"/>
</dbReference>
<dbReference type="GO" id="GO:0046872">
    <property type="term" value="F:metal ion binding"/>
    <property type="evidence" value="ECO:0007669"/>
    <property type="project" value="UniProtKB-KW"/>
</dbReference>
<accession>A0A067N3D9</accession>
<feature type="domain" description="JmjC" evidence="11">
    <location>
        <begin position="809"/>
        <end position="981"/>
    </location>
</feature>
<dbReference type="InterPro" id="IPR036397">
    <property type="entry name" value="RNaseH_sf"/>
</dbReference>
<evidence type="ECO:0000256" key="7">
    <source>
        <dbReference type="ARBA" id="ARBA00023242"/>
    </source>
</evidence>
<dbReference type="OrthoDB" id="3270451at2759"/>
<evidence type="ECO:0000259" key="11">
    <source>
        <dbReference type="PROSITE" id="PS51184"/>
    </source>
</evidence>
<keyword evidence="5" id="KW-0269">Exonuclease</keyword>
<organism evidence="12 13">
    <name type="scientific">Pleurotus ostreatus (strain PC15)</name>
    <name type="common">Oyster mushroom</name>
    <dbReference type="NCBI Taxonomy" id="1137138"/>
    <lineage>
        <taxon>Eukaryota</taxon>
        <taxon>Fungi</taxon>
        <taxon>Dikarya</taxon>
        <taxon>Basidiomycota</taxon>
        <taxon>Agaricomycotina</taxon>
        <taxon>Agaricomycetes</taxon>
        <taxon>Agaricomycetidae</taxon>
        <taxon>Agaricales</taxon>
        <taxon>Pleurotineae</taxon>
        <taxon>Pleurotaceae</taxon>
        <taxon>Pleurotus</taxon>
    </lineage>
</organism>
<dbReference type="InterPro" id="IPR051132">
    <property type="entry name" value="3-5_Exonuclease_domain"/>
</dbReference>
<dbReference type="InParanoid" id="A0A067N3D9"/>
<dbReference type="SUPFAM" id="SSF51197">
    <property type="entry name" value="Clavaminate synthase-like"/>
    <property type="match status" value="1"/>
</dbReference>
<evidence type="ECO:0000256" key="6">
    <source>
        <dbReference type="ARBA" id="ARBA00022842"/>
    </source>
</evidence>
<dbReference type="PANTHER" id="PTHR13620">
    <property type="entry name" value="3-5 EXONUCLEASE"/>
    <property type="match status" value="1"/>
</dbReference>
<protein>
    <recommendedName>
        <fullName evidence="8">3'-5' exonuclease</fullName>
    </recommendedName>
    <alternativeName>
        <fullName evidence="9">Werner Syndrome-like exonuclease</fullName>
    </alternativeName>
</protein>
<feature type="compositionally biased region" description="Polar residues" evidence="10">
    <location>
        <begin position="609"/>
        <end position="621"/>
    </location>
</feature>
<keyword evidence="3" id="KW-0479">Metal-binding</keyword>
<keyword evidence="4" id="KW-0378">Hydrolase</keyword>
<evidence type="ECO:0000256" key="9">
    <source>
        <dbReference type="ARBA" id="ARBA00042761"/>
    </source>
</evidence>
<reference evidence="13" key="1">
    <citation type="journal article" date="2014" name="Proc. Natl. Acad. Sci. U.S.A.">
        <title>Extensive sampling of basidiomycete genomes demonstrates inadequacy of the white-rot/brown-rot paradigm for wood decay fungi.</title>
        <authorList>
            <person name="Riley R."/>
            <person name="Salamov A.A."/>
            <person name="Brown D.W."/>
            <person name="Nagy L.G."/>
            <person name="Floudas D."/>
            <person name="Held B.W."/>
            <person name="Levasseur A."/>
            <person name="Lombard V."/>
            <person name="Morin E."/>
            <person name="Otillar R."/>
            <person name="Lindquist E.A."/>
            <person name="Sun H."/>
            <person name="LaButti K.M."/>
            <person name="Schmutz J."/>
            <person name="Jabbour D."/>
            <person name="Luo H."/>
            <person name="Baker S.E."/>
            <person name="Pisabarro A.G."/>
            <person name="Walton J.D."/>
            <person name="Blanchette R.A."/>
            <person name="Henrissat B."/>
            <person name="Martin F."/>
            <person name="Cullen D."/>
            <person name="Hibbett D.S."/>
            <person name="Grigoriev I.V."/>
        </authorList>
    </citation>
    <scope>NUCLEOTIDE SEQUENCE [LARGE SCALE GENOMIC DNA]</scope>
    <source>
        <strain evidence="13">PC15</strain>
    </source>
</reference>
<comment type="subcellular location">
    <subcellularLocation>
        <location evidence="1">Nucleus</location>
    </subcellularLocation>
</comment>
<evidence type="ECO:0000256" key="5">
    <source>
        <dbReference type="ARBA" id="ARBA00022839"/>
    </source>
</evidence>
<dbReference type="GO" id="GO:0006139">
    <property type="term" value="P:nucleobase-containing compound metabolic process"/>
    <property type="evidence" value="ECO:0007669"/>
    <property type="project" value="InterPro"/>
</dbReference>
<keyword evidence="2" id="KW-0540">Nuclease</keyword>
<dbReference type="PROSITE" id="PS51184">
    <property type="entry name" value="JMJC"/>
    <property type="match status" value="1"/>
</dbReference>
<feature type="compositionally biased region" description="Low complexity" evidence="10">
    <location>
        <begin position="640"/>
        <end position="657"/>
    </location>
</feature>
<keyword evidence="7" id="KW-0539">Nucleus</keyword>
<dbReference type="GO" id="GO:0008408">
    <property type="term" value="F:3'-5' exonuclease activity"/>
    <property type="evidence" value="ECO:0007669"/>
    <property type="project" value="InterPro"/>
</dbReference>
<dbReference type="SUPFAM" id="SSF53098">
    <property type="entry name" value="Ribonuclease H-like"/>
    <property type="match status" value="1"/>
</dbReference>
<evidence type="ECO:0000256" key="2">
    <source>
        <dbReference type="ARBA" id="ARBA00022722"/>
    </source>
</evidence>
<keyword evidence="6" id="KW-0460">Magnesium</keyword>